<feature type="signal peptide" evidence="1">
    <location>
        <begin position="1"/>
        <end position="41"/>
    </location>
</feature>
<dbReference type="Proteomes" id="UP000267978">
    <property type="component" value="Unassembled WGS sequence"/>
</dbReference>
<evidence type="ECO:0000313" key="3">
    <source>
        <dbReference type="Proteomes" id="UP000267978"/>
    </source>
</evidence>
<evidence type="ECO:0000313" key="2">
    <source>
        <dbReference type="EMBL" id="RML23053.1"/>
    </source>
</evidence>
<evidence type="ECO:0008006" key="4">
    <source>
        <dbReference type="Google" id="ProtNLM"/>
    </source>
</evidence>
<keyword evidence="1" id="KW-0732">Signal</keyword>
<gene>
    <name evidence="2" type="ORF">ALQ98_00352</name>
</gene>
<name>A0AB74A0I5_PSESX</name>
<feature type="chain" id="PRO_5044495798" description="Lipoprotein" evidence="1">
    <location>
        <begin position="42"/>
        <end position="131"/>
    </location>
</feature>
<evidence type="ECO:0000256" key="1">
    <source>
        <dbReference type="SAM" id="SignalP"/>
    </source>
</evidence>
<comment type="caution">
    <text evidence="2">The sequence shown here is derived from an EMBL/GenBank/DDBJ whole genome shotgun (WGS) entry which is preliminary data.</text>
</comment>
<dbReference type="AlphaFoldDB" id="A0AB74A0I5"/>
<protein>
    <recommendedName>
        <fullName evidence="4">Lipoprotein</fullName>
    </recommendedName>
</protein>
<proteinExistence type="predicted"/>
<accession>A0AB74A0I5</accession>
<reference evidence="2 3" key="1">
    <citation type="submission" date="2018-08" db="EMBL/GenBank/DDBJ databases">
        <title>Recombination of ecologically and evolutionarily significant loci maintains genetic cohesion in the Pseudomonas syringae species complex.</title>
        <authorList>
            <person name="Dillon M."/>
            <person name="Thakur S."/>
            <person name="Almeida R.N.D."/>
            <person name="Weir B.S."/>
            <person name="Guttman D.S."/>
        </authorList>
    </citation>
    <scope>NUCLEOTIDE SEQUENCE [LARGE SCALE GENOMIC DNA]</scope>
    <source>
        <strain evidence="2 3">ICMP 3946</strain>
    </source>
</reference>
<organism evidence="2 3">
    <name type="scientific">Pseudomonas syringae pv. lapsa</name>
    <dbReference type="NCBI Taxonomy" id="199201"/>
    <lineage>
        <taxon>Bacteria</taxon>
        <taxon>Pseudomonadati</taxon>
        <taxon>Pseudomonadota</taxon>
        <taxon>Gammaproteobacteria</taxon>
        <taxon>Pseudomonadales</taxon>
        <taxon>Pseudomonadaceae</taxon>
        <taxon>Pseudomonas</taxon>
        <taxon>Pseudomonas syringae</taxon>
    </lineage>
</organism>
<sequence length="131" mass="13801">MLESAFYQRRHDMKFLFLTSAAVIAATVLTGCAAPSSSARAAGPYKVLSSAKQDAAVAQCIQVTWQNEAMFGTSTDVFLHDLSGGGFTVFTTESTYFADVRGKGPTTAVEFYAPQGDAQAALRSAAIATCL</sequence>
<dbReference type="EMBL" id="RBNO01000097">
    <property type="protein sequence ID" value="RML23053.1"/>
    <property type="molecule type" value="Genomic_DNA"/>
</dbReference>